<sequence length="185" mass="21238">MTCHLQKHQSDSELARKIMDRIKWDKRISLADIEIDVRGGEVIVSGEVDSAYRKHAAIEAISETEGVWNIEDRIDVPSDFYRSDNEIVKILKQQIQEMLMLDGEHIEIECEYGIVKLQGEVFRPRMKAMAVAFAWELSGVKDVNNFIEVKSPPQRMPLSVDFELISRFPHTGTNVPLDDLLKEVQ</sequence>
<feature type="domain" description="BON" evidence="1">
    <location>
        <begin position="10"/>
        <end position="78"/>
    </location>
</feature>
<dbReference type="EMBL" id="CP093442">
    <property type="protein sequence ID" value="UOF00684.1"/>
    <property type="molecule type" value="Genomic_DNA"/>
</dbReference>
<name>A0ABY4C7J4_9BACT</name>
<proteinExistence type="predicted"/>
<organism evidence="2 3">
    <name type="scientific">Bdellovibrio reynosensis</name>
    <dbReference type="NCBI Taxonomy" id="2835041"/>
    <lineage>
        <taxon>Bacteria</taxon>
        <taxon>Pseudomonadati</taxon>
        <taxon>Bdellovibrionota</taxon>
        <taxon>Bdellovibrionia</taxon>
        <taxon>Bdellovibrionales</taxon>
        <taxon>Pseudobdellovibrionaceae</taxon>
        <taxon>Bdellovibrio</taxon>
    </lineage>
</organism>
<keyword evidence="3" id="KW-1185">Reference proteome</keyword>
<protein>
    <submittedName>
        <fullName evidence="2">BON domain-containing protein</fullName>
    </submittedName>
</protein>
<dbReference type="InterPro" id="IPR051686">
    <property type="entry name" value="Lipoprotein_DolP"/>
</dbReference>
<dbReference type="PANTHER" id="PTHR34606:SF15">
    <property type="entry name" value="BON DOMAIN-CONTAINING PROTEIN"/>
    <property type="match status" value="1"/>
</dbReference>
<dbReference type="RefSeq" id="WP_243536858.1">
    <property type="nucleotide sequence ID" value="NZ_CP093442.1"/>
</dbReference>
<gene>
    <name evidence="2" type="ORF">MNR06_13350</name>
</gene>
<dbReference type="Pfam" id="PF04972">
    <property type="entry name" value="BON"/>
    <property type="match status" value="2"/>
</dbReference>
<evidence type="ECO:0000313" key="3">
    <source>
        <dbReference type="Proteomes" id="UP000830116"/>
    </source>
</evidence>
<evidence type="ECO:0000259" key="1">
    <source>
        <dbReference type="PROSITE" id="PS50914"/>
    </source>
</evidence>
<dbReference type="InterPro" id="IPR007055">
    <property type="entry name" value="BON_dom"/>
</dbReference>
<dbReference type="PROSITE" id="PS50914">
    <property type="entry name" value="BON"/>
    <property type="match status" value="2"/>
</dbReference>
<accession>A0ABY4C7J4</accession>
<dbReference type="Gene3D" id="3.30.1340.30">
    <property type="match status" value="2"/>
</dbReference>
<dbReference type="PANTHER" id="PTHR34606">
    <property type="entry name" value="BON DOMAIN-CONTAINING PROTEIN"/>
    <property type="match status" value="1"/>
</dbReference>
<reference evidence="2" key="1">
    <citation type="submission" date="2022-03" db="EMBL/GenBank/DDBJ databases">
        <title>Genome Identification and Characterization of new species Bdellovibrio reynosense LBG001 sp. nov. from a Mexico soil sample.</title>
        <authorList>
            <person name="Camilli A."/>
            <person name="Ajao Y."/>
            <person name="Guo X."/>
        </authorList>
    </citation>
    <scope>NUCLEOTIDE SEQUENCE</scope>
    <source>
        <strain evidence="2">LBG001</strain>
    </source>
</reference>
<dbReference type="Proteomes" id="UP000830116">
    <property type="component" value="Chromosome"/>
</dbReference>
<evidence type="ECO:0000313" key="2">
    <source>
        <dbReference type="EMBL" id="UOF00684.1"/>
    </source>
</evidence>
<feature type="domain" description="BON" evidence="1">
    <location>
        <begin position="83"/>
        <end position="151"/>
    </location>
</feature>